<evidence type="ECO:0008006" key="5">
    <source>
        <dbReference type="Google" id="ProtNLM"/>
    </source>
</evidence>
<dbReference type="RefSeq" id="WP_168142538.1">
    <property type="nucleotide sequence ID" value="NZ_CP038799.1"/>
</dbReference>
<dbReference type="Proteomes" id="UP000501849">
    <property type="component" value="Chromosome"/>
</dbReference>
<keyword evidence="4" id="KW-1185">Reference proteome</keyword>
<feature type="transmembrane region" description="Helical" evidence="2">
    <location>
        <begin position="29"/>
        <end position="49"/>
    </location>
</feature>
<proteinExistence type="predicted"/>
<evidence type="ECO:0000313" key="3">
    <source>
        <dbReference type="EMBL" id="QIV81999.1"/>
    </source>
</evidence>
<reference evidence="3 4" key="1">
    <citation type="submission" date="2019-04" db="EMBL/GenBank/DDBJ databases">
        <title>Draft, Whole-Genome Sequence of the Anthracene-degrading Mycobacterium frederiksbergense LB501T, Isolated from a Polycyclic Aromatic Hydrocarbon (PAH)-Contaminated Soil.</title>
        <authorList>
            <person name="Augelletti F."/>
        </authorList>
    </citation>
    <scope>NUCLEOTIDE SEQUENCE [LARGE SCALE GENOMIC DNA]</scope>
    <source>
        <strain evidence="3 4">LB 501T</strain>
    </source>
</reference>
<sequence length="167" mass="17042">MQRNAPHRVVPPGGGHHRQNRPALGWRQVAAVTGALAAVLGLGIGLYAVSDGGGAAEPGTARVPETSARHLTARSPSMPLTDPQILALLRRPPDLGPLVDPQACLNSLNDLPETRILGAAPVSMSARPAVLLVLPAQDPSAVIAVVVAPDCPVAGTGALARTELARP</sequence>
<evidence type="ECO:0000256" key="1">
    <source>
        <dbReference type="SAM" id="MobiDB-lite"/>
    </source>
</evidence>
<dbReference type="AlphaFoldDB" id="A0A6H0S6D6"/>
<evidence type="ECO:0000256" key="2">
    <source>
        <dbReference type="SAM" id="Phobius"/>
    </source>
</evidence>
<evidence type="ECO:0000313" key="4">
    <source>
        <dbReference type="Proteomes" id="UP000501849"/>
    </source>
</evidence>
<keyword evidence="2" id="KW-0812">Transmembrane</keyword>
<gene>
    <name evidence="3" type="ORF">EXE63_14745</name>
</gene>
<accession>A0A6H0S6D6</accession>
<dbReference type="EMBL" id="CP038799">
    <property type="protein sequence ID" value="QIV81999.1"/>
    <property type="molecule type" value="Genomic_DNA"/>
</dbReference>
<protein>
    <recommendedName>
        <fullName evidence="5">Anti-sigma-M factor RsmA</fullName>
    </recommendedName>
</protein>
<feature type="region of interest" description="Disordered" evidence="1">
    <location>
        <begin position="1"/>
        <end position="22"/>
    </location>
</feature>
<dbReference type="KEGG" id="mfre:EXE63_14745"/>
<name>A0A6H0S6D6_9MYCO</name>
<keyword evidence="2" id="KW-0472">Membrane</keyword>
<keyword evidence="2" id="KW-1133">Transmembrane helix</keyword>
<organism evidence="3 4">
    <name type="scientific">Mycolicibacterium frederiksbergense</name>
    <dbReference type="NCBI Taxonomy" id="117567"/>
    <lineage>
        <taxon>Bacteria</taxon>
        <taxon>Bacillati</taxon>
        <taxon>Actinomycetota</taxon>
        <taxon>Actinomycetes</taxon>
        <taxon>Mycobacteriales</taxon>
        <taxon>Mycobacteriaceae</taxon>
        <taxon>Mycolicibacterium</taxon>
    </lineage>
</organism>